<evidence type="ECO:0000256" key="3">
    <source>
        <dbReference type="ARBA" id="ARBA00023125"/>
    </source>
</evidence>
<dbReference type="FunFam" id="1.10.10.10:FF:000001">
    <property type="entry name" value="LysR family transcriptional regulator"/>
    <property type="match status" value="1"/>
</dbReference>
<dbReference type="GO" id="GO:0003700">
    <property type="term" value="F:DNA-binding transcription factor activity"/>
    <property type="evidence" value="ECO:0007669"/>
    <property type="project" value="InterPro"/>
</dbReference>
<evidence type="ECO:0000313" key="7">
    <source>
        <dbReference type="Proteomes" id="UP000248544"/>
    </source>
</evidence>
<evidence type="ECO:0000256" key="4">
    <source>
        <dbReference type="ARBA" id="ARBA00023163"/>
    </source>
</evidence>
<dbReference type="PRINTS" id="PR00039">
    <property type="entry name" value="HTHLYSR"/>
</dbReference>
<accession>A0A2W2HQC4</accession>
<dbReference type="Pfam" id="PF00126">
    <property type="entry name" value="HTH_1"/>
    <property type="match status" value="1"/>
</dbReference>
<proteinExistence type="inferred from homology"/>
<feature type="domain" description="HTH lysR-type" evidence="5">
    <location>
        <begin position="9"/>
        <end position="66"/>
    </location>
</feature>
<dbReference type="PROSITE" id="PS50931">
    <property type="entry name" value="HTH_LYSR"/>
    <property type="match status" value="1"/>
</dbReference>
<dbReference type="InterPro" id="IPR005119">
    <property type="entry name" value="LysR_subst-bd"/>
</dbReference>
<evidence type="ECO:0000256" key="2">
    <source>
        <dbReference type="ARBA" id="ARBA00023015"/>
    </source>
</evidence>
<dbReference type="Pfam" id="PF03466">
    <property type="entry name" value="LysR_substrate"/>
    <property type="match status" value="1"/>
</dbReference>
<evidence type="ECO:0000256" key="1">
    <source>
        <dbReference type="ARBA" id="ARBA00009437"/>
    </source>
</evidence>
<comment type="similarity">
    <text evidence="1">Belongs to the LysR transcriptional regulatory family.</text>
</comment>
<dbReference type="GO" id="GO:0032993">
    <property type="term" value="C:protein-DNA complex"/>
    <property type="evidence" value="ECO:0007669"/>
    <property type="project" value="TreeGrafter"/>
</dbReference>
<reference evidence="6 7" key="1">
    <citation type="submission" date="2018-01" db="EMBL/GenBank/DDBJ databases">
        <title>Draft genome sequence of Sphaerisporangium sp. 7K107.</title>
        <authorList>
            <person name="Sahin N."/>
            <person name="Saygin H."/>
            <person name="Ay H."/>
        </authorList>
    </citation>
    <scope>NUCLEOTIDE SEQUENCE [LARGE SCALE GENOMIC DNA]</scope>
    <source>
        <strain evidence="6 7">7K107</strain>
    </source>
</reference>
<dbReference type="PANTHER" id="PTHR30346">
    <property type="entry name" value="TRANSCRIPTIONAL DUAL REGULATOR HCAR-RELATED"/>
    <property type="match status" value="1"/>
</dbReference>
<organism evidence="6 7">
    <name type="scientific">Spongiactinospora gelatinilytica</name>
    <dbReference type="NCBI Taxonomy" id="2666298"/>
    <lineage>
        <taxon>Bacteria</taxon>
        <taxon>Bacillati</taxon>
        <taxon>Actinomycetota</taxon>
        <taxon>Actinomycetes</taxon>
        <taxon>Streptosporangiales</taxon>
        <taxon>Streptosporangiaceae</taxon>
        <taxon>Spongiactinospora</taxon>
    </lineage>
</organism>
<dbReference type="PANTHER" id="PTHR30346:SF28">
    <property type="entry name" value="HTH-TYPE TRANSCRIPTIONAL REGULATOR CYNR"/>
    <property type="match status" value="1"/>
</dbReference>
<dbReference type="InterPro" id="IPR036388">
    <property type="entry name" value="WH-like_DNA-bd_sf"/>
</dbReference>
<dbReference type="Gene3D" id="3.40.190.10">
    <property type="entry name" value="Periplasmic binding protein-like II"/>
    <property type="match status" value="2"/>
</dbReference>
<keyword evidence="2" id="KW-0805">Transcription regulation</keyword>
<dbReference type="InterPro" id="IPR000847">
    <property type="entry name" value="LysR_HTH_N"/>
</dbReference>
<gene>
    <name evidence="6" type="ORF">C1I98_22090</name>
</gene>
<dbReference type="InterPro" id="IPR036390">
    <property type="entry name" value="WH_DNA-bd_sf"/>
</dbReference>
<evidence type="ECO:0000259" key="5">
    <source>
        <dbReference type="PROSITE" id="PS50931"/>
    </source>
</evidence>
<keyword evidence="7" id="KW-1185">Reference proteome</keyword>
<dbReference type="SUPFAM" id="SSF53850">
    <property type="entry name" value="Periplasmic binding protein-like II"/>
    <property type="match status" value="1"/>
</dbReference>
<keyword evidence="4" id="KW-0804">Transcription</keyword>
<dbReference type="Gene3D" id="1.10.10.10">
    <property type="entry name" value="Winged helix-like DNA-binding domain superfamily/Winged helix DNA-binding domain"/>
    <property type="match status" value="1"/>
</dbReference>
<name>A0A2W2HQC4_9ACTN</name>
<sequence>MVSRIDPAPPLREVGCFAAVARHLGFSRAAAELGISQPAASQAVGRLERALGLRLFERTSREVRLTAAGAALLPYAEALLDGATAFTAEALRLAAQAGPVIRFAYPSLLGELAAQVARRLARRTPPIEVELRPSGWAAATAALAAGEASVAIVGAPFPREFTTAARFHVPVDHIAVPAGDPLAGSSELRPDRLGRHKILMPGDRPPGGMWARLAVRLRGPHQYRVVADDIDDFAALLDLVAAGAGLLPTPHLLVRSVRRADVVFVPFEAGGLRLSYGVAWSPERVSPELMALVGAVQEALWTR</sequence>
<dbReference type="EMBL" id="POUA01000184">
    <property type="protein sequence ID" value="PZG40984.1"/>
    <property type="molecule type" value="Genomic_DNA"/>
</dbReference>
<dbReference type="SUPFAM" id="SSF46785">
    <property type="entry name" value="Winged helix' DNA-binding domain"/>
    <property type="match status" value="1"/>
</dbReference>
<dbReference type="CDD" id="cd05466">
    <property type="entry name" value="PBP2_LTTR_substrate"/>
    <property type="match status" value="1"/>
</dbReference>
<protein>
    <recommendedName>
        <fullName evidence="5">HTH lysR-type domain-containing protein</fullName>
    </recommendedName>
</protein>
<comment type="caution">
    <text evidence="6">The sequence shown here is derived from an EMBL/GenBank/DDBJ whole genome shotgun (WGS) entry which is preliminary data.</text>
</comment>
<evidence type="ECO:0000313" key="6">
    <source>
        <dbReference type="EMBL" id="PZG40984.1"/>
    </source>
</evidence>
<dbReference type="GO" id="GO:0003677">
    <property type="term" value="F:DNA binding"/>
    <property type="evidence" value="ECO:0007669"/>
    <property type="project" value="UniProtKB-KW"/>
</dbReference>
<dbReference type="Proteomes" id="UP000248544">
    <property type="component" value="Unassembled WGS sequence"/>
</dbReference>
<dbReference type="AlphaFoldDB" id="A0A2W2HQC4"/>
<keyword evidence="3" id="KW-0238">DNA-binding</keyword>